<reference evidence="1 2" key="1">
    <citation type="submission" date="2017-03" db="EMBL/GenBank/DDBJ databases">
        <authorList>
            <person name="Afonso C.L."/>
            <person name="Miller P.J."/>
            <person name="Scott M.A."/>
            <person name="Spackman E."/>
            <person name="Goraichik I."/>
            <person name="Dimitrov K.M."/>
            <person name="Suarez D.L."/>
            <person name="Swayne D.E."/>
        </authorList>
    </citation>
    <scope>NUCLEOTIDE SEQUENCE [LARGE SCALE GENOMIC DNA]</scope>
    <source>
        <strain evidence="1 2">ATCC 51113</strain>
    </source>
</reference>
<dbReference type="NCBIfam" id="NF011721">
    <property type="entry name" value="PRK15174.1"/>
    <property type="match status" value="1"/>
</dbReference>
<gene>
    <name evidence="1" type="ORF">BZK42_11465</name>
</gene>
<dbReference type="Proteomes" id="UP000192573">
    <property type="component" value="Unassembled WGS sequence"/>
</dbReference>
<accession>A0A1V8P0H3</accession>
<dbReference type="AlphaFoldDB" id="A0A1V8P0H3"/>
<dbReference type="SUPFAM" id="SSF48452">
    <property type="entry name" value="TPR-like"/>
    <property type="match status" value="1"/>
</dbReference>
<dbReference type="EMBL" id="NAEW01000004">
    <property type="protein sequence ID" value="OQM42144.1"/>
    <property type="molecule type" value="Genomic_DNA"/>
</dbReference>
<dbReference type="Gene3D" id="1.25.40.10">
    <property type="entry name" value="Tetratricopeptide repeat domain"/>
    <property type="match status" value="1"/>
</dbReference>
<dbReference type="InterPro" id="IPR011990">
    <property type="entry name" value="TPR-like_helical_dom_sf"/>
</dbReference>
<comment type="caution">
    <text evidence="1">The sequence shown here is derived from an EMBL/GenBank/DDBJ whole genome shotgun (WGS) entry which is preliminary data.</text>
</comment>
<evidence type="ECO:0000313" key="1">
    <source>
        <dbReference type="EMBL" id="OQM42144.1"/>
    </source>
</evidence>
<proteinExistence type="predicted"/>
<organism evidence="1 2">
    <name type="scientific">Citrobacter braakii</name>
    <dbReference type="NCBI Taxonomy" id="57706"/>
    <lineage>
        <taxon>Bacteria</taxon>
        <taxon>Pseudomonadati</taxon>
        <taxon>Pseudomonadota</taxon>
        <taxon>Gammaproteobacteria</taxon>
        <taxon>Enterobacterales</taxon>
        <taxon>Enterobacteriaceae</taxon>
        <taxon>Citrobacter</taxon>
        <taxon>Citrobacter freundii complex</taxon>
    </lineage>
</organism>
<sequence length="660" mass="73946">MSLHSTCKKKSPTTLLKQEDWEGLCHYFGQHPEKVRDSAGNEQNILLFAIACLRKDETDAALTLLSDRVLTAKNSRDLLRRWIISPLASHHRDAVLQVVNKLLAVNVCQPEDVLLVASVLLKSKQYATVADLAERAWLAFSGNSKIFALHLRSLTLVDKELQAISLARTQAQEVPPRGDMIETCLRFLNKSRLPEDHDLARALLPFFVLESQESAGLAVDTLCAVGKYQEAIQTGESVLARGLDGAALRRSLGLAHYQSGRSREAKLQAAEHWRHALDFNPDNLRIVTLYADALIRTGQNEKAIPLLQQSLATHPDLPYVRAMYARALRQVGQYAAASDEFVQLAREKGATSKWNRYAAAALLQAGKTSEAESVFEHYIQARASHLPQSFEEGLLALDGQISAVNLPPERLDWAWEVAGRQSGIERDEWERRAKWGYLADNYLLDWLECRGEQADEPMYRLADISHVEQFFQRLQLDKRGCIVVSAHMGAMYAGPMILSLLEMNSKWVASTPGVLKGGYGERLISVSDKSEADVVRACIQTLHSGQSLVVAIDGALNLSAPTIDFFGQQITYSTFCSRLAWKMHLPTVFGVPVWRDGRIHFVLEKMVDPQRFESQSSFIERWKDNYLKCVTQILNSGPENLRLSGGIWRNITRRDETSSG</sequence>
<name>A0A1V8P0H3_CITBR</name>
<dbReference type="RefSeq" id="WP_080859180.1">
    <property type="nucleotide sequence ID" value="NZ_CP077405.1"/>
</dbReference>
<evidence type="ECO:0000313" key="2">
    <source>
        <dbReference type="Proteomes" id="UP000192573"/>
    </source>
</evidence>
<protein>
    <submittedName>
        <fullName evidence="1">Vi polysaccharide export protein VexE</fullName>
    </submittedName>
</protein>
<dbReference type="Pfam" id="PF14559">
    <property type="entry name" value="TPR_19"/>
    <property type="match status" value="1"/>
</dbReference>